<proteinExistence type="inferred from homology"/>
<evidence type="ECO:0000256" key="7">
    <source>
        <dbReference type="ARBA" id="ARBA00038298"/>
    </source>
</evidence>
<keyword evidence="6 8" id="KW-0012">Acyltransferase</keyword>
<keyword evidence="3 8" id="KW-0812">Transmembrane</keyword>
<comment type="domain">
    <text evidence="8">The DHHC domain is required for palmitoyltransferase activity.</text>
</comment>
<gene>
    <name evidence="11" type="primary">LOC106474628</name>
</gene>
<dbReference type="PANTHER" id="PTHR22883:SF23">
    <property type="entry name" value="PALMITOYLTRANSFERASE ZDHHC6"/>
    <property type="match status" value="1"/>
</dbReference>
<protein>
    <recommendedName>
        <fullName evidence="8">Palmitoyltransferase</fullName>
        <ecNumber evidence="8">2.3.1.225</ecNumber>
    </recommendedName>
</protein>
<evidence type="ECO:0000256" key="8">
    <source>
        <dbReference type="RuleBase" id="RU079119"/>
    </source>
</evidence>
<feature type="transmembrane region" description="Helical" evidence="8">
    <location>
        <begin position="117"/>
        <end position="136"/>
    </location>
</feature>
<keyword evidence="5 8" id="KW-0472">Membrane</keyword>
<dbReference type="GeneID" id="106474628"/>
<evidence type="ECO:0000256" key="5">
    <source>
        <dbReference type="ARBA" id="ARBA00023136"/>
    </source>
</evidence>
<evidence type="ECO:0000256" key="3">
    <source>
        <dbReference type="ARBA" id="ARBA00022692"/>
    </source>
</evidence>
<keyword evidence="4 8" id="KW-1133">Transmembrane helix</keyword>
<evidence type="ECO:0000256" key="6">
    <source>
        <dbReference type="ARBA" id="ARBA00023315"/>
    </source>
</evidence>
<sequence>MTILGSNMTHNGMFTESSFHFDTDRVEIDPLDDRKRKPVDLAQARGHTAVVKYLERELHKRKSLFPRIDIWQLVFGPAGNSKGPLLFFLCSVFLWGYPMYLFRCVPLTWDDHPNIHTFFLTTNAAMWASLIAAHSLDPGFLPRNTNEYHQTIRQITNLEKWREDRNPVFRLCHTCRTVRPLRAKHCRVCNRCVLHFDHHCPYIYNCVGLYNRIWFLLFSAMVAINCSVTVYFAFACIWKEGWTLLYVAGLLEAIFFCGLGWILAGST</sequence>
<comment type="subcellular location">
    <subcellularLocation>
        <location evidence="1">Membrane</location>
        <topology evidence="1">Multi-pass membrane protein</topology>
    </subcellularLocation>
</comment>
<dbReference type="RefSeq" id="XP_013790773.1">
    <property type="nucleotide sequence ID" value="XM_013935319.1"/>
</dbReference>
<dbReference type="InterPro" id="IPR039859">
    <property type="entry name" value="PFA4/ZDH16/20/ERF2-like"/>
</dbReference>
<keyword evidence="10" id="KW-1185">Reference proteome</keyword>
<evidence type="ECO:0000256" key="1">
    <source>
        <dbReference type="ARBA" id="ARBA00004141"/>
    </source>
</evidence>
<dbReference type="PANTHER" id="PTHR22883">
    <property type="entry name" value="ZINC FINGER DHHC DOMAIN CONTAINING PROTEIN"/>
    <property type="match status" value="1"/>
</dbReference>
<dbReference type="Proteomes" id="UP000694941">
    <property type="component" value="Unplaced"/>
</dbReference>
<evidence type="ECO:0000256" key="4">
    <source>
        <dbReference type="ARBA" id="ARBA00022989"/>
    </source>
</evidence>
<evidence type="ECO:0000313" key="10">
    <source>
        <dbReference type="Proteomes" id="UP000694941"/>
    </source>
</evidence>
<organism evidence="10 11">
    <name type="scientific">Limulus polyphemus</name>
    <name type="common">Atlantic horseshoe crab</name>
    <dbReference type="NCBI Taxonomy" id="6850"/>
    <lineage>
        <taxon>Eukaryota</taxon>
        <taxon>Metazoa</taxon>
        <taxon>Ecdysozoa</taxon>
        <taxon>Arthropoda</taxon>
        <taxon>Chelicerata</taxon>
        <taxon>Merostomata</taxon>
        <taxon>Xiphosura</taxon>
        <taxon>Limulidae</taxon>
        <taxon>Limulus</taxon>
    </lineage>
</organism>
<name>A0ABM1BXW7_LIMPO</name>
<evidence type="ECO:0000259" key="9">
    <source>
        <dbReference type="Pfam" id="PF01529"/>
    </source>
</evidence>
<evidence type="ECO:0000313" key="11">
    <source>
        <dbReference type="RefSeq" id="XP_013790773.1"/>
    </source>
</evidence>
<reference evidence="11" key="1">
    <citation type="submission" date="2025-08" db="UniProtKB">
        <authorList>
            <consortium name="RefSeq"/>
        </authorList>
    </citation>
    <scope>IDENTIFICATION</scope>
    <source>
        <tissue evidence="11">Muscle</tissue>
    </source>
</reference>
<comment type="catalytic activity">
    <reaction evidence="8">
        <text>L-cysteinyl-[protein] + hexadecanoyl-CoA = S-hexadecanoyl-L-cysteinyl-[protein] + CoA</text>
        <dbReference type="Rhea" id="RHEA:36683"/>
        <dbReference type="Rhea" id="RHEA-COMP:10131"/>
        <dbReference type="Rhea" id="RHEA-COMP:11032"/>
        <dbReference type="ChEBI" id="CHEBI:29950"/>
        <dbReference type="ChEBI" id="CHEBI:57287"/>
        <dbReference type="ChEBI" id="CHEBI:57379"/>
        <dbReference type="ChEBI" id="CHEBI:74151"/>
        <dbReference type="EC" id="2.3.1.225"/>
    </reaction>
</comment>
<accession>A0ABM1BXW7</accession>
<feature type="non-terminal residue" evidence="11">
    <location>
        <position position="267"/>
    </location>
</feature>
<keyword evidence="2 8" id="KW-0808">Transferase</keyword>
<dbReference type="PROSITE" id="PS50216">
    <property type="entry name" value="DHHC"/>
    <property type="match status" value="1"/>
</dbReference>
<evidence type="ECO:0000256" key="2">
    <source>
        <dbReference type="ARBA" id="ARBA00022679"/>
    </source>
</evidence>
<feature type="transmembrane region" description="Helical" evidence="8">
    <location>
        <begin position="85"/>
        <end position="105"/>
    </location>
</feature>
<comment type="similarity">
    <text evidence="7">Belongs to the DHHC palmitoyltransferase family. PFA5 subfamily.</text>
</comment>
<feature type="transmembrane region" description="Helical" evidence="8">
    <location>
        <begin position="213"/>
        <end position="237"/>
    </location>
</feature>
<dbReference type="Pfam" id="PF01529">
    <property type="entry name" value="DHHC"/>
    <property type="match status" value="1"/>
</dbReference>
<dbReference type="EC" id="2.3.1.225" evidence="8"/>
<feature type="domain" description="Palmitoyltransferase DHHC" evidence="9">
    <location>
        <begin position="170"/>
        <end position="240"/>
    </location>
</feature>
<dbReference type="InterPro" id="IPR001594">
    <property type="entry name" value="Palmitoyltrfase_DHHC"/>
</dbReference>
<feature type="transmembrane region" description="Helical" evidence="8">
    <location>
        <begin position="244"/>
        <end position="264"/>
    </location>
</feature>